<reference evidence="1" key="1">
    <citation type="submission" date="2017-02" db="EMBL/GenBank/DDBJ databases">
        <title>Haemophilus influenzae in COPD genome sequencing project.</title>
        <authorList>
            <person name="Murphy T.F."/>
            <person name="Kong Y."/>
            <person name="Nadendla S."/>
            <person name="Tettelin H."/>
            <person name="Pettigrew M."/>
        </authorList>
    </citation>
    <scope>NUCLEOTIDE SEQUENCE [LARGE SCALE GENOMIC DNA]</scope>
    <source>
        <strain evidence="1">84P15H4</strain>
    </source>
</reference>
<sequence length="731" mass="82475">MAEEQSAILEAITAFGADLKVKLLEHLKQRQPIVQRWVKDMYQYRNQYEESIKTNKSKVFVGYTRAKTDSWTAQMTDMLFPSDDKNYGISPTPMPEITNIAKQPDTDDPNLRNQISNARAIMQQAKESAEAMEKLIDDQLLECDYAAEARLCLHYAAALGTGILRAPVVDVVESKAWKQDSLGNWVGEIVNKTIPAVRLVLPWDFVPDMTAPTLKDCQFVFERSHVTKKQLQALAKNPYYLKESVLELCELDGGDTRTASNDMDGYVDTLRTLSGLETQSKDNRYELWTYHGGIPLNVLSGANELLGEDNKLNIPDDEESRAANLEIEGVIVMAGNGKILSVNLNPLDTAEFPYSVYTCEPDVCCLFGFGIPYLCRDAQEILNTAWRGMIDNGILGIGPQAVVNSSVLTPVDGNWELAPYKLWKTNDRATANAQFEAQRAFGIFDIGSRQQELANIIQLSKSFMDEESGLPMIAQGEQGQVTPTLGGMSMLMNAANAVRRRQVKEWDDSVTKPLIRRFYEYNMNMSEDSSIKGDMQVVARGTSALLVKETQTAQIIDIFQKFGQHPQLMYAFDWYDGAKTLMQSMSMGTQTMLIPREEYEQKLQEIQEAQAQQPQDPEILKVQMQMQIAQQKQQHEMQLEQMRTQAQLQIEQMKVQIREKELEIKVLEVQMHQESQQARLNLDKELGTAKLTTDIQLQTGKQAADLEKFKTEVALKNAPVVNPTGNYGLDQ</sequence>
<name>A0A2S9S0A1_HAEIF</name>
<dbReference type="EMBL" id="MZHU01000056">
    <property type="protein sequence ID" value="PRK64427.1"/>
    <property type="molecule type" value="Genomic_DNA"/>
</dbReference>
<evidence type="ECO:0000313" key="1">
    <source>
        <dbReference type="EMBL" id="PRK64427.1"/>
    </source>
</evidence>
<protein>
    <submittedName>
        <fullName evidence="1">Uncharacterized protein</fullName>
    </submittedName>
</protein>
<gene>
    <name evidence="1" type="ORF">BV163_01414</name>
</gene>
<organism evidence="1">
    <name type="scientific">Haemophilus influenzae</name>
    <dbReference type="NCBI Taxonomy" id="727"/>
    <lineage>
        <taxon>Bacteria</taxon>
        <taxon>Pseudomonadati</taxon>
        <taxon>Pseudomonadota</taxon>
        <taxon>Gammaproteobacteria</taxon>
        <taxon>Pasteurellales</taxon>
        <taxon>Pasteurellaceae</taxon>
        <taxon>Haemophilus</taxon>
    </lineage>
</organism>
<comment type="caution">
    <text evidence="1">The sequence shown here is derived from an EMBL/GenBank/DDBJ whole genome shotgun (WGS) entry which is preliminary data.</text>
</comment>
<proteinExistence type="predicted"/>
<accession>A0A2S9S0A1</accession>
<dbReference type="AlphaFoldDB" id="A0A2S9S0A1"/>
<dbReference type="RefSeq" id="WP_065245531.1">
    <property type="nucleotide sequence ID" value="NZ_AP018773.1"/>
</dbReference>